<protein>
    <submittedName>
        <fullName evidence="1">Uncharacterized protein</fullName>
    </submittedName>
</protein>
<dbReference type="EMBL" id="APOH01000021">
    <property type="protein sequence ID" value="ENU18645.1"/>
    <property type="molecule type" value="Genomic_DNA"/>
</dbReference>
<organism evidence="1 2">
    <name type="scientific">Acinetobacter bohemicus ANC 3994</name>
    <dbReference type="NCBI Taxonomy" id="1217715"/>
    <lineage>
        <taxon>Bacteria</taxon>
        <taxon>Pseudomonadati</taxon>
        <taxon>Pseudomonadota</taxon>
        <taxon>Gammaproteobacteria</taxon>
        <taxon>Moraxellales</taxon>
        <taxon>Moraxellaceae</taxon>
        <taxon>Acinetobacter</taxon>
    </lineage>
</organism>
<proteinExistence type="predicted"/>
<dbReference type="RefSeq" id="WP_004649375.1">
    <property type="nucleotide sequence ID" value="NZ_KB849166.1"/>
</dbReference>
<dbReference type="AlphaFoldDB" id="N8NWU3"/>
<dbReference type="Proteomes" id="UP000013086">
    <property type="component" value="Unassembled WGS sequence"/>
</dbReference>
<name>N8NWU3_9GAMM</name>
<dbReference type="OrthoDB" id="6671538at2"/>
<accession>N8NWU3</accession>
<sequence length="1171" mass="130851">MTKYTPPDSHNIVFNFEGDAYSPPDSYNVVFNFGVEQDKRQYVSIIGIEPPATGKPDVKSAIVTVYPVGFDSFAYGGQNVRNKARFIYAQGFSTPTFGTAKAYNLKQFINLNGRGFAASAFGTAAFLGGVKYIKPNGVDTLRFGSLTIKDPKESRTLRPIAFNAMAFGSAAVSPQILYAKPFVATAFGTATVQRNPSPVGFVATRYGLAWISHSPRYYQPLGFDATGFGYPRIFDPTQRIYQQLAPIDAGIFGEIKIANKNKIIKPEGFDSSEFSRWSVVESNRRSISAQGQSYLTLGLPVVRNKTPSFAPDSINSEIFGQPSIGYRIRRISVTGIPYPVPSLGIPQVSKTLELNPRGFMSSAFGDSTVSNLIRTLALLGKAHTSFGLTTVWFRKRPLKVDDGIFSFVAGKPAVDHSIRNIDTNGKAFDIYGTPWVSYRVRTIEPVSINQVFPSVHRVGGTQHLAIHGFVATAFGTRIIPEIQTIYPKGFAEIFGINEAKLHRRYIKPLSISSDGIPNVGRWGKPAIYNHRQYIRMYFDPDSQLNPPSMEPKWLKIENRNKSVVTVGNVMSVFGRMTIDNKARPLYPSSFQHSEIGKPMISYKVRKVLPYAIEEPYISGWTNLSNSAKVIAPKGISMQAFGSPLIVNTRRTFPLKGFESSIIGYPMVVFRIRELTFENRYGIAPPYITPPTVQHHTRYIEPSGFDRSAMGWVELTRYQARIVTRWSHKDHMGEPTIRNLTPEVKARGAAQDEFGLPNLRLSKAFYKLDGFIATIIPKPLIEFKNRKIKVLSIQSMQIGSKLIVTKTGSPPYTSQYIYLGNPLFLPDGTPAAGYGIGIPGSVYWGMPEWDDPQVPKPSLNQNVIRVINEYIETKMGMPSVSANSIRVEPGIQELVVGNPTVSLKHRQIIVAPYIFDEDNQVSEPLVTPFRIEPQSLTKGVVFGKPVVRNAKGEIKPSSNDFMHIPSPQIELRKRYIQPIGIFALRFGWHKLPEWKMYVEQYESNDMSSFGSPSVVRDDHGKPQAIAPKGFGEVFGTTKIELKNRQIYPFGFTDAAMGYSSSSDYQYYPQSLHIGFKKPIMIVGKDCAVFGSTWVSYKVREIVPKGFDSFISTYGPTEFKKRMKVIRQPQTKAKQFISVVGMEHTSYGTPNIRNKVHYIRPDGNSDQYRKGAF</sequence>
<reference evidence="1 2" key="1">
    <citation type="submission" date="2013-02" db="EMBL/GenBank/DDBJ databases">
        <title>The Genome Sequence of Acinetobacter sp. ANC 3994.</title>
        <authorList>
            <consortium name="The Broad Institute Genome Sequencing Platform"/>
            <consortium name="The Broad Institute Genome Sequencing Center for Infectious Disease"/>
            <person name="Cerqueira G."/>
            <person name="Feldgarden M."/>
            <person name="Courvalin P."/>
            <person name="Perichon B."/>
            <person name="Grillot-Courvalin C."/>
            <person name="Clermont D."/>
            <person name="Rocha E."/>
            <person name="Yoon E.-J."/>
            <person name="Nemec A."/>
            <person name="Walker B."/>
            <person name="Young S.K."/>
            <person name="Zeng Q."/>
            <person name="Gargeya S."/>
            <person name="Fitzgerald M."/>
            <person name="Haas B."/>
            <person name="Abouelleil A."/>
            <person name="Alvarado L."/>
            <person name="Arachchi H.M."/>
            <person name="Berlin A.M."/>
            <person name="Chapman S.B."/>
            <person name="Dewar J."/>
            <person name="Goldberg J."/>
            <person name="Griggs A."/>
            <person name="Gujja S."/>
            <person name="Hansen M."/>
            <person name="Howarth C."/>
            <person name="Imamovic A."/>
            <person name="Larimer J."/>
            <person name="McCowan C."/>
            <person name="Murphy C."/>
            <person name="Neiman D."/>
            <person name="Pearson M."/>
            <person name="Priest M."/>
            <person name="Roberts A."/>
            <person name="Saif S."/>
            <person name="Shea T."/>
            <person name="Sisk P."/>
            <person name="Sykes S."/>
            <person name="Wortman J."/>
            <person name="Nusbaum C."/>
            <person name="Birren B."/>
        </authorList>
    </citation>
    <scope>NUCLEOTIDE SEQUENCE [LARGE SCALE GENOMIC DNA]</scope>
    <source>
        <strain evidence="1 2">ANC 3994</strain>
    </source>
</reference>
<evidence type="ECO:0000313" key="2">
    <source>
        <dbReference type="Proteomes" id="UP000013086"/>
    </source>
</evidence>
<evidence type="ECO:0000313" key="1">
    <source>
        <dbReference type="EMBL" id="ENU18645.1"/>
    </source>
</evidence>
<dbReference type="eggNOG" id="ENOG5031R89">
    <property type="taxonomic scope" value="Bacteria"/>
</dbReference>
<dbReference type="PATRIC" id="fig|1217715.3.peg.2710"/>
<dbReference type="HOGENOM" id="CLU_008269_0_0_6"/>
<comment type="caution">
    <text evidence="1">The sequence shown here is derived from an EMBL/GenBank/DDBJ whole genome shotgun (WGS) entry which is preliminary data.</text>
</comment>
<gene>
    <name evidence="1" type="ORF">F994_02772</name>
</gene>